<dbReference type="CDD" id="cd02846">
    <property type="entry name" value="PAZ_argonaute_like"/>
    <property type="match status" value="1"/>
</dbReference>
<evidence type="ECO:0000256" key="4">
    <source>
        <dbReference type="SAM" id="MobiDB-lite"/>
    </source>
</evidence>
<accession>E4XJZ3</accession>
<dbReference type="GO" id="GO:0031047">
    <property type="term" value="P:regulatory ncRNA-mediated gene silencing"/>
    <property type="evidence" value="ECO:0007669"/>
    <property type="project" value="UniProtKB-KW"/>
</dbReference>
<evidence type="ECO:0000259" key="6">
    <source>
        <dbReference type="PROSITE" id="PS50822"/>
    </source>
</evidence>
<gene>
    <name evidence="7" type="ORF">GSOID_T00012941001</name>
</gene>
<feature type="domain" description="Piwi" evidence="6">
    <location>
        <begin position="626"/>
        <end position="931"/>
    </location>
</feature>
<feature type="compositionally biased region" description="Low complexity" evidence="4">
    <location>
        <begin position="186"/>
        <end position="199"/>
    </location>
</feature>
<dbReference type="PANTHER" id="PTHR22891">
    <property type="entry name" value="EUKARYOTIC TRANSLATION INITIATION FACTOR 2C"/>
    <property type="match status" value="1"/>
</dbReference>
<protein>
    <recommendedName>
        <fullName evidence="9">Piwi domain-containing protein</fullName>
    </recommendedName>
</protein>
<keyword evidence="1" id="KW-0810">Translation regulation</keyword>
<organism evidence="7">
    <name type="scientific">Oikopleura dioica</name>
    <name type="common">Tunicate</name>
    <dbReference type="NCBI Taxonomy" id="34765"/>
    <lineage>
        <taxon>Eukaryota</taxon>
        <taxon>Metazoa</taxon>
        <taxon>Chordata</taxon>
        <taxon>Tunicata</taxon>
        <taxon>Appendicularia</taxon>
        <taxon>Copelata</taxon>
        <taxon>Oikopleuridae</taxon>
        <taxon>Oikopleura</taxon>
    </lineage>
</organism>
<dbReference type="InterPro" id="IPR003100">
    <property type="entry name" value="PAZ_dom"/>
</dbReference>
<reference evidence="7" key="1">
    <citation type="journal article" date="2010" name="Science">
        <title>Plasticity of animal genome architecture unmasked by rapid evolution of a pelagic tunicate.</title>
        <authorList>
            <person name="Denoeud F."/>
            <person name="Henriet S."/>
            <person name="Mungpakdee S."/>
            <person name="Aury J.M."/>
            <person name="Da Silva C."/>
            <person name="Brinkmann H."/>
            <person name="Mikhaleva J."/>
            <person name="Olsen L.C."/>
            <person name="Jubin C."/>
            <person name="Canestro C."/>
            <person name="Bouquet J.M."/>
            <person name="Danks G."/>
            <person name="Poulain J."/>
            <person name="Campsteijn C."/>
            <person name="Adamski M."/>
            <person name="Cross I."/>
            <person name="Yadetie F."/>
            <person name="Muffato M."/>
            <person name="Louis A."/>
            <person name="Butcher S."/>
            <person name="Tsagkogeorga G."/>
            <person name="Konrad A."/>
            <person name="Singh S."/>
            <person name="Jensen M.F."/>
            <person name="Cong E.H."/>
            <person name="Eikeseth-Otteraa H."/>
            <person name="Noel B."/>
            <person name="Anthouard V."/>
            <person name="Porcel B.M."/>
            <person name="Kachouri-Lafond R."/>
            <person name="Nishino A."/>
            <person name="Ugolini M."/>
            <person name="Chourrout P."/>
            <person name="Nishida H."/>
            <person name="Aasland R."/>
            <person name="Huzurbazar S."/>
            <person name="Westhof E."/>
            <person name="Delsuc F."/>
            <person name="Lehrach H."/>
            <person name="Reinhardt R."/>
            <person name="Weissenbach J."/>
            <person name="Roy S.W."/>
            <person name="Artiguenave F."/>
            <person name="Postlethwait J.H."/>
            <person name="Manak J.R."/>
            <person name="Thompson E.M."/>
            <person name="Jaillon O."/>
            <person name="Du Pasquier L."/>
            <person name="Boudinot P."/>
            <person name="Liberles D.A."/>
            <person name="Volff J.N."/>
            <person name="Philippe H."/>
            <person name="Lenhard B."/>
            <person name="Roest Crollius H."/>
            <person name="Wincker P."/>
            <person name="Chourrout D."/>
        </authorList>
    </citation>
    <scope>NUCLEOTIDE SEQUENCE [LARGE SCALE GENOMIC DNA]</scope>
</reference>
<dbReference type="Pfam" id="PF02171">
    <property type="entry name" value="Piwi"/>
    <property type="match status" value="1"/>
</dbReference>
<feature type="domain" description="PAZ" evidence="5">
    <location>
        <begin position="346"/>
        <end position="464"/>
    </location>
</feature>
<name>E4XJZ3_OIKDI</name>
<evidence type="ECO:0000313" key="8">
    <source>
        <dbReference type="Proteomes" id="UP000001307"/>
    </source>
</evidence>
<dbReference type="OrthoDB" id="10252740at2759"/>
<dbReference type="InterPro" id="IPR012337">
    <property type="entry name" value="RNaseH-like_sf"/>
</dbReference>
<keyword evidence="8" id="KW-1185">Reference proteome</keyword>
<dbReference type="InterPro" id="IPR003165">
    <property type="entry name" value="Piwi"/>
</dbReference>
<evidence type="ECO:0000259" key="5">
    <source>
        <dbReference type="PROSITE" id="PS50821"/>
    </source>
</evidence>
<dbReference type="InterPro" id="IPR036397">
    <property type="entry name" value="RNaseH_sf"/>
</dbReference>
<dbReference type="GO" id="GO:0006417">
    <property type="term" value="P:regulation of translation"/>
    <property type="evidence" value="ECO:0007669"/>
    <property type="project" value="UniProtKB-KW"/>
</dbReference>
<dbReference type="InterPro" id="IPR036085">
    <property type="entry name" value="PAZ_dom_sf"/>
</dbReference>
<feature type="compositionally biased region" description="Polar residues" evidence="4">
    <location>
        <begin position="72"/>
        <end position="89"/>
    </location>
</feature>
<feature type="region of interest" description="Disordered" evidence="4">
    <location>
        <begin position="1"/>
        <end position="98"/>
    </location>
</feature>
<evidence type="ECO:0008006" key="9">
    <source>
        <dbReference type="Google" id="ProtNLM"/>
    </source>
</evidence>
<comment type="similarity">
    <text evidence="3">Belongs to the argonaute family.</text>
</comment>
<dbReference type="SUPFAM" id="SSF53098">
    <property type="entry name" value="Ribonuclease H-like"/>
    <property type="match status" value="1"/>
</dbReference>
<dbReference type="InParanoid" id="E4XJZ3"/>
<proteinExistence type="inferred from homology"/>
<evidence type="ECO:0000256" key="3">
    <source>
        <dbReference type="RuleBase" id="RU361178"/>
    </source>
</evidence>
<dbReference type="Gene3D" id="3.30.420.10">
    <property type="entry name" value="Ribonuclease H-like superfamily/Ribonuclease H"/>
    <property type="match status" value="1"/>
</dbReference>
<dbReference type="SUPFAM" id="SSF101690">
    <property type="entry name" value="PAZ domain"/>
    <property type="match status" value="1"/>
</dbReference>
<dbReference type="AlphaFoldDB" id="E4XJZ3"/>
<dbReference type="SMART" id="SM00950">
    <property type="entry name" value="Piwi"/>
    <property type="match status" value="1"/>
</dbReference>
<dbReference type="Proteomes" id="UP000001307">
    <property type="component" value="Unassembled WGS sequence"/>
</dbReference>
<evidence type="ECO:0000256" key="2">
    <source>
        <dbReference type="ARBA" id="ARBA00023158"/>
    </source>
</evidence>
<dbReference type="GO" id="GO:0003723">
    <property type="term" value="F:RNA binding"/>
    <property type="evidence" value="ECO:0007669"/>
    <property type="project" value="InterPro"/>
</dbReference>
<dbReference type="PROSITE" id="PS50821">
    <property type="entry name" value="PAZ"/>
    <property type="match status" value="1"/>
</dbReference>
<sequence>MDPKRVRRGRGRARMVEEPEISDMTSQLTDLDVRSEVSRSGGRGRGRGSTRLEEDLQSSTFSDSTSIHERSSSSNPTPKNSDSGGNKSQKSTDSEGTEKNFLREQKRQMQSVLELVPKQARGQNGHRIQLSSNFYKTSQAHSQLQLFEYHFENGYEIEKNKYGKKISLEESMAFFKEWIKIADADSPPNSSNSSSASSDHSTPPRAYFDGRSKIYTFEMIPEGEVIVPFRYQKHSGEFTARIKMTNDLSHVWQRSMERLKAGEAIDPIILHVKETILKHKFCLEHVKVGNAYYPEVTEANQHYIQRFPIAPGKVAWKGLNLTVTNTMGGLSLQAKTKAAVFYKPLPLLEFLAELLNEGAIDQERVWAMRGFRERAIAACKGLQINVNSPAGCRSRKIMDITPDSAHMLRFKTRDELGNERSQNVADYYRNKYEALKYPKLPCINTAGKKARPEFFPIEFCSIMGRQPVKGKLNDREVASMIKFASKPAPDTFKEISGAMAEKRKLFEQDFRVAGLEIEEKMVRAEARVLEEPKVNYANGAAQMREGSWNPLRFVKPASAKRWGCVYLKTGNARFDPVPKIQDFSYMLQKIAHEMGMEFGECGFINGIDPREIGDFLDWAKTEELDFLLCVIDRKFSDYYPKIKAYAERTLDLLTQCLVLKNLERANPQLCKMLLAKINAKLGGYSCYVDLKLAIQENSDAAGLFEVPVMIQALDINTTQTDGLTIATLASSFDENATSFNMVARTTSEPNFATKLEEMEQAALVNFYKLTRAKPQAIIFFRPGMNEADMAHIMTLEIKAIMKACNELEDGYCPRVTYIVASKMHGTRFASSNRNLQIGKGLNLPAGTVVDTEITSCDKFDFYLQSSMGIQGTSIPTHYYILHDDNRLDADSAQGLCYYLCHGFARCNRTISMPNAMKYAQLASARARNWCKDIPAANPYSLNPKNTEYKTAKREYEERVDNMLDTKYLVDRNGNKYGKKQKSSLYQTSFFF</sequence>
<evidence type="ECO:0000313" key="7">
    <source>
        <dbReference type="EMBL" id="CBY24769.1"/>
    </source>
</evidence>
<dbReference type="PROSITE" id="PS50822">
    <property type="entry name" value="PIWI"/>
    <property type="match status" value="1"/>
</dbReference>
<feature type="region of interest" description="Disordered" evidence="4">
    <location>
        <begin position="186"/>
        <end position="205"/>
    </location>
</feature>
<keyword evidence="2" id="KW-0943">RNA-mediated gene silencing</keyword>
<feature type="compositionally biased region" description="Basic residues" evidence="4">
    <location>
        <begin position="1"/>
        <end position="13"/>
    </location>
</feature>
<dbReference type="Gene3D" id="2.170.260.10">
    <property type="entry name" value="paz domain"/>
    <property type="match status" value="1"/>
</dbReference>
<evidence type="ECO:0000256" key="1">
    <source>
        <dbReference type="ARBA" id="ARBA00022845"/>
    </source>
</evidence>
<dbReference type="Gene3D" id="3.40.50.2300">
    <property type="match status" value="1"/>
</dbReference>
<dbReference type="SMART" id="SM00949">
    <property type="entry name" value="PAZ"/>
    <property type="match status" value="1"/>
</dbReference>
<dbReference type="EMBL" id="FN653063">
    <property type="protein sequence ID" value="CBY24769.1"/>
    <property type="molecule type" value="Genomic_DNA"/>
</dbReference>
<dbReference type="Pfam" id="PF02170">
    <property type="entry name" value="PAZ"/>
    <property type="match status" value="1"/>
</dbReference>